<keyword evidence="11" id="KW-1185">Reference proteome</keyword>
<dbReference type="STRING" id="282301.A0A1I8I2C4"/>
<reference evidence="12" key="1">
    <citation type="submission" date="2016-11" db="UniProtKB">
        <authorList>
            <consortium name="WormBaseParasite"/>
        </authorList>
    </citation>
    <scope>IDENTIFICATION</scope>
</reference>
<accession>A0A1I8I2C4</accession>
<evidence type="ECO:0000256" key="8">
    <source>
        <dbReference type="ARBA" id="ARBA00034739"/>
    </source>
</evidence>
<keyword evidence="6" id="KW-1133">Transmembrane helix</keyword>
<organism evidence="11 12">
    <name type="scientific">Macrostomum lignano</name>
    <dbReference type="NCBI Taxonomy" id="282301"/>
    <lineage>
        <taxon>Eukaryota</taxon>
        <taxon>Metazoa</taxon>
        <taxon>Spiralia</taxon>
        <taxon>Lophotrochozoa</taxon>
        <taxon>Platyhelminthes</taxon>
        <taxon>Rhabditophora</taxon>
        <taxon>Macrostomorpha</taxon>
        <taxon>Macrostomida</taxon>
        <taxon>Macrostomidae</taxon>
        <taxon>Macrostomum</taxon>
    </lineage>
</organism>
<keyword evidence="7" id="KW-0472">Membrane</keyword>
<dbReference type="InterPro" id="IPR019164">
    <property type="entry name" value="TMEM147"/>
</dbReference>
<sequence length="231" mass="25440">MTLFHFFNCLALGAAPHVILYKFSGLHEYSALWKCAQVAGAYVLTQLCKMLLLATFFPQWTGGLADFLRSTCDLFDLVGLFLVFQRVSGKGSIKILTVGAGWAAAHFLLTKVVPLWVGASGQQFSWAFVRLSFESNLELAQHLCLALLLWLYCRFDLSKAHLPAVTAGILLINYRPFLFLSLGHLLPPGWQLAAHTGLTALVGLVSLAVYHLWSNEVHGPQANGKAAHHLH</sequence>
<dbReference type="Pfam" id="PF09767">
    <property type="entry name" value="DUF2053"/>
    <property type="match status" value="1"/>
</dbReference>
<keyword evidence="4" id="KW-0812">Transmembrane</keyword>
<comment type="subcellular location">
    <subcellularLocation>
        <location evidence="2">Cell membrane</location>
        <topology evidence="2">Multi-pass membrane protein</topology>
    </subcellularLocation>
    <subcellularLocation>
        <location evidence="1">Endoplasmic reticulum membrane</location>
        <topology evidence="1">Multi-pass membrane protein</topology>
    </subcellularLocation>
</comment>
<dbReference type="OrthoDB" id="9993532at2759"/>
<keyword evidence="5" id="KW-0256">Endoplasmic reticulum</keyword>
<evidence type="ECO:0000256" key="2">
    <source>
        <dbReference type="ARBA" id="ARBA00004651"/>
    </source>
</evidence>
<evidence type="ECO:0000256" key="7">
    <source>
        <dbReference type="ARBA" id="ARBA00023136"/>
    </source>
</evidence>
<dbReference type="Proteomes" id="UP000095280">
    <property type="component" value="Unplaced"/>
</dbReference>
<evidence type="ECO:0000256" key="5">
    <source>
        <dbReference type="ARBA" id="ARBA00022824"/>
    </source>
</evidence>
<dbReference type="PANTHER" id="PTHR12869:SF0">
    <property type="entry name" value="BOS COMPLEX SUBUNIT TMEM147"/>
    <property type="match status" value="1"/>
</dbReference>
<keyword evidence="3" id="KW-1003">Cell membrane</keyword>
<evidence type="ECO:0000256" key="4">
    <source>
        <dbReference type="ARBA" id="ARBA00022692"/>
    </source>
</evidence>
<dbReference type="PANTHER" id="PTHR12869">
    <property type="entry name" value="SMALL SEVEN TRANSMEMBRANE DOMAIN-CONTAINING PROTEIN"/>
    <property type="match status" value="1"/>
</dbReference>
<evidence type="ECO:0000313" key="11">
    <source>
        <dbReference type="Proteomes" id="UP000095280"/>
    </source>
</evidence>
<evidence type="ECO:0000256" key="10">
    <source>
        <dbReference type="ARBA" id="ARBA00034899"/>
    </source>
</evidence>
<evidence type="ECO:0000256" key="3">
    <source>
        <dbReference type="ARBA" id="ARBA00022475"/>
    </source>
</evidence>
<dbReference type="WBParaSite" id="maker-uti_cns_0009250-snap-gene-0.2-mRNA-1">
    <property type="protein sequence ID" value="maker-uti_cns_0009250-snap-gene-0.2-mRNA-1"/>
    <property type="gene ID" value="maker-uti_cns_0009250-snap-gene-0.2"/>
</dbReference>
<name>A0A1I8I2C4_9PLAT</name>
<evidence type="ECO:0000256" key="6">
    <source>
        <dbReference type="ARBA" id="ARBA00022989"/>
    </source>
</evidence>
<evidence type="ECO:0000313" key="12">
    <source>
        <dbReference type="WBParaSite" id="maker-uti_cns_0009250-snap-gene-0.2-mRNA-1"/>
    </source>
</evidence>
<evidence type="ECO:0000256" key="9">
    <source>
        <dbReference type="ARBA" id="ARBA00034846"/>
    </source>
</evidence>
<proteinExistence type="inferred from homology"/>
<evidence type="ECO:0000256" key="1">
    <source>
        <dbReference type="ARBA" id="ARBA00004477"/>
    </source>
</evidence>
<dbReference type="AlphaFoldDB" id="A0A1I8I2C4"/>
<protein>
    <recommendedName>
        <fullName evidence="9">BOS complex subunit TMEM147</fullName>
    </recommendedName>
    <alternativeName>
        <fullName evidence="10">Transmembrane protein 147</fullName>
    </alternativeName>
</protein>
<dbReference type="GO" id="GO:0005886">
    <property type="term" value="C:plasma membrane"/>
    <property type="evidence" value="ECO:0007669"/>
    <property type="project" value="UniProtKB-SubCell"/>
</dbReference>
<comment type="similarity">
    <text evidence="8">Belongs to the TMEM147 family.</text>
</comment>
<dbReference type="GO" id="GO:0005789">
    <property type="term" value="C:endoplasmic reticulum membrane"/>
    <property type="evidence" value="ECO:0007669"/>
    <property type="project" value="UniProtKB-SubCell"/>
</dbReference>